<feature type="compositionally biased region" description="Basic and acidic residues" evidence="1">
    <location>
        <begin position="41"/>
        <end position="52"/>
    </location>
</feature>
<organism evidence="2 3">
    <name type="scientific">Puccinia coronata f. sp. avenae</name>
    <dbReference type="NCBI Taxonomy" id="200324"/>
    <lineage>
        <taxon>Eukaryota</taxon>
        <taxon>Fungi</taxon>
        <taxon>Dikarya</taxon>
        <taxon>Basidiomycota</taxon>
        <taxon>Pucciniomycotina</taxon>
        <taxon>Pucciniomycetes</taxon>
        <taxon>Pucciniales</taxon>
        <taxon>Pucciniaceae</taxon>
        <taxon>Puccinia</taxon>
    </lineage>
</organism>
<comment type="caution">
    <text evidence="2">The sequence shown here is derived from an EMBL/GenBank/DDBJ whole genome shotgun (WGS) entry which is preliminary data.</text>
</comment>
<sequence length="66" mass="7371">MTFKPRPGDQCPRNGAIPIPDPFDSFCRCLVQCKNKNCRDRCTSSSKEKFDPSKCPNPLAPVTEPT</sequence>
<evidence type="ECO:0000313" key="3">
    <source>
        <dbReference type="Proteomes" id="UP000235388"/>
    </source>
</evidence>
<evidence type="ECO:0000256" key="1">
    <source>
        <dbReference type="SAM" id="MobiDB-lite"/>
    </source>
</evidence>
<name>A0A2N5S8B1_9BASI</name>
<dbReference type="EMBL" id="PGCJ01001103">
    <property type="protein sequence ID" value="PLW09477.1"/>
    <property type="molecule type" value="Genomic_DNA"/>
</dbReference>
<gene>
    <name evidence="2" type="ORF">PCANC_21489</name>
</gene>
<proteinExistence type="predicted"/>
<protein>
    <submittedName>
        <fullName evidence="2">Uncharacterized protein</fullName>
    </submittedName>
</protein>
<reference evidence="2 3" key="1">
    <citation type="submission" date="2017-11" db="EMBL/GenBank/DDBJ databases">
        <title>De novo assembly and phasing of dikaryotic genomes from two isolates of Puccinia coronata f. sp. avenae, the causal agent of oat crown rust.</title>
        <authorList>
            <person name="Miller M.E."/>
            <person name="Zhang Y."/>
            <person name="Omidvar V."/>
            <person name="Sperschneider J."/>
            <person name="Schwessinger B."/>
            <person name="Raley C."/>
            <person name="Palmer J.M."/>
            <person name="Garnica D."/>
            <person name="Upadhyaya N."/>
            <person name="Rathjen J."/>
            <person name="Taylor J.M."/>
            <person name="Park R.F."/>
            <person name="Dodds P.N."/>
            <person name="Hirsch C.D."/>
            <person name="Kianian S.F."/>
            <person name="Figueroa M."/>
        </authorList>
    </citation>
    <scope>NUCLEOTIDE SEQUENCE [LARGE SCALE GENOMIC DNA]</scope>
    <source>
        <strain evidence="2">12NC29</strain>
    </source>
</reference>
<feature type="region of interest" description="Disordered" evidence="1">
    <location>
        <begin position="41"/>
        <end position="66"/>
    </location>
</feature>
<evidence type="ECO:0000313" key="2">
    <source>
        <dbReference type="EMBL" id="PLW09477.1"/>
    </source>
</evidence>
<dbReference type="AlphaFoldDB" id="A0A2N5S8B1"/>
<dbReference type="Proteomes" id="UP000235388">
    <property type="component" value="Unassembled WGS sequence"/>
</dbReference>
<accession>A0A2N5S8B1</accession>
<keyword evidence="3" id="KW-1185">Reference proteome</keyword>